<dbReference type="Pfam" id="PF13478">
    <property type="entry name" value="XdhC_C"/>
    <property type="match status" value="1"/>
</dbReference>
<evidence type="ECO:0000259" key="3">
    <source>
        <dbReference type="Pfam" id="PF13478"/>
    </source>
</evidence>
<dbReference type="RefSeq" id="WP_345152632.1">
    <property type="nucleotide sequence ID" value="NZ_BAABEO010000023.1"/>
</dbReference>
<proteinExistence type="predicted"/>
<organism evidence="4 5">
    <name type="scientific">Arthrobacter ginkgonis</name>
    <dbReference type="NCBI Taxonomy" id="1630594"/>
    <lineage>
        <taxon>Bacteria</taxon>
        <taxon>Bacillati</taxon>
        <taxon>Actinomycetota</taxon>
        <taxon>Actinomycetes</taxon>
        <taxon>Micrococcales</taxon>
        <taxon>Micrococcaceae</taxon>
        <taxon>Arthrobacter</taxon>
    </lineage>
</organism>
<name>A0ABP7CT83_9MICC</name>
<dbReference type="EMBL" id="BAABEO010000023">
    <property type="protein sequence ID" value="GAA3693880.1"/>
    <property type="molecule type" value="Genomic_DNA"/>
</dbReference>
<dbReference type="Gene3D" id="3.40.50.720">
    <property type="entry name" value="NAD(P)-binding Rossmann-like Domain"/>
    <property type="match status" value="1"/>
</dbReference>
<dbReference type="InterPro" id="IPR027051">
    <property type="entry name" value="XdhC_Rossmann_dom"/>
</dbReference>
<feature type="domain" description="XdhC Rossmann" evidence="3">
    <location>
        <begin position="123"/>
        <end position="269"/>
    </location>
</feature>
<sequence length="326" mass="33590">MGDLPAACRPWLAAGTPFAVATITRTGGSTPRPVGTSMAVGPDGRVVGSLSGGCVEGEVLLACLDTLQDGRERRATYGYSDDDAFAAGLTCGGELEVLIRRVESEEQALLALGGPADRAAPRLLAFGSNDFAAALVRQGALLGYRTTLCDARAAFTTPERFPEADDVVLAWPHEYLAAEHAAGRIDERTVLCVLTHDAKFDLPLIELALSLPVAYIGAMGSRRTHDQRAAALTVRGMPAETLARLRSPIGLDLGALSPAEVAVSIAAEIIAARTGRLGAGSAGAAAVRSLAATGGPIHDPDATGTPRCRDLAPADTLSPEDSTEAA</sequence>
<dbReference type="Proteomes" id="UP001500752">
    <property type="component" value="Unassembled WGS sequence"/>
</dbReference>
<evidence type="ECO:0000256" key="1">
    <source>
        <dbReference type="SAM" id="MobiDB-lite"/>
    </source>
</evidence>
<feature type="region of interest" description="Disordered" evidence="1">
    <location>
        <begin position="294"/>
        <end position="326"/>
    </location>
</feature>
<accession>A0ABP7CT83</accession>
<evidence type="ECO:0008006" key="6">
    <source>
        <dbReference type="Google" id="ProtNLM"/>
    </source>
</evidence>
<evidence type="ECO:0000259" key="2">
    <source>
        <dbReference type="Pfam" id="PF02625"/>
    </source>
</evidence>
<evidence type="ECO:0000313" key="5">
    <source>
        <dbReference type="Proteomes" id="UP001500752"/>
    </source>
</evidence>
<feature type="domain" description="XdhC- CoxI" evidence="2">
    <location>
        <begin position="11"/>
        <end position="78"/>
    </location>
</feature>
<dbReference type="Pfam" id="PF02625">
    <property type="entry name" value="XdhC_CoxI"/>
    <property type="match status" value="1"/>
</dbReference>
<evidence type="ECO:0000313" key="4">
    <source>
        <dbReference type="EMBL" id="GAA3693880.1"/>
    </source>
</evidence>
<dbReference type="PANTHER" id="PTHR30388:SF4">
    <property type="entry name" value="MOLYBDENUM COFACTOR INSERTION CHAPERONE PAOD"/>
    <property type="match status" value="1"/>
</dbReference>
<keyword evidence="5" id="KW-1185">Reference proteome</keyword>
<gene>
    <name evidence="4" type="ORF">GCM10023081_34020</name>
</gene>
<dbReference type="PANTHER" id="PTHR30388">
    <property type="entry name" value="ALDEHYDE OXIDOREDUCTASE MOLYBDENUM COFACTOR ASSEMBLY PROTEIN"/>
    <property type="match status" value="1"/>
</dbReference>
<comment type="caution">
    <text evidence="4">The sequence shown here is derived from an EMBL/GenBank/DDBJ whole genome shotgun (WGS) entry which is preliminary data.</text>
</comment>
<dbReference type="InterPro" id="IPR003777">
    <property type="entry name" value="XdhC_CoxI"/>
</dbReference>
<protein>
    <recommendedName>
        <fullName evidence="6">Xanthine dehydrogenase</fullName>
    </recommendedName>
</protein>
<reference evidence="5" key="1">
    <citation type="journal article" date="2019" name="Int. J. Syst. Evol. Microbiol.">
        <title>The Global Catalogue of Microorganisms (GCM) 10K type strain sequencing project: providing services to taxonomists for standard genome sequencing and annotation.</title>
        <authorList>
            <consortium name="The Broad Institute Genomics Platform"/>
            <consortium name="The Broad Institute Genome Sequencing Center for Infectious Disease"/>
            <person name="Wu L."/>
            <person name="Ma J."/>
        </authorList>
    </citation>
    <scope>NUCLEOTIDE SEQUENCE [LARGE SCALE GENOMIC DNA]</scope>
    <source>
        <strain evidence="5">JCM 30742</strain>
    </source>
</reference>
<dbReference type="InterPro" id="IPR052698">
    <property type="entry name" value="MoCofactor_Util/Proc"/>
</dbReference>